<keyword evidence="10" id="KW-0564">Palmitate</keyword>
<evidence type="ECO:0000313" key="23">
    <source>
        <dbReference type="Proteomes" id="UP000717996"/>
    </source>
</evidence>
<comment type="catalytic activity">
    <reaction evidence="17">
        <text>15-deoxy-Delta(12,14)-prostaglandin J2 + glutathione = 15-deoxy-Delta(12,14)-prostaglandin J2-S-(R)-glutathione</text>
        <dbReference type="Rhea" id="RHEA:75963"/>
        <dbReference type="ChEBI" id="CHEBI:57925"/>
        <dbReference type="ChEBI" id="CHEBI:85236"/>
        <dbReference type="ChEBI" id="CHEBI:194498"/>
    </reaction>
    <physiologicalReaction direction="left-to-right" evidence="17">
        <dbReference type="Rhea" id="RHEA:75964"/>
    </physiologicalReaction>
</comment>
<evidence type="ECO:0000256" key="21">
    <source>
        <dbReference type="SAM" id="Phobius"/>
    </source>
</evidence>
<dbReference type="OMA" id="ACQHLGW"/>
<evidence type="ECO:0000256" key="7">
    <source>
        <dbReference type="ARBA" id="ARBA00023098"/>
    </source>
</evidence>
<dbReference type="FunFam" id="1.20.120.550:FF:000004">
    <property type="entry name" value="Microsomal glutathione S-transferase 3"/>
    <property type="match status" value="1"/>
</dbReference>
<keyword evidence="5 21" id="KW-1133">Transmembrane helix</keyword>
<keyword evidence="8" id="KW-0496">Mitochondrion</keyword>
<feature type="transmembrane region" description="Helical" evidence="21">
    <location>
        <begin position="75"/>
        <end position="103"/>
    </location>
</feature>
<evidence type="ECO:0000256" key="17">
    <source>
        <dbReference type="ARBA" id="ARBA00051411"/>
    </source>
</evidence>
<comment type="caution">
    <text evidence="22">The sequence shown here is derived from an EMBL/GenBank/DDBJ whole genome shotgun (WGS) entry which is preliminary data.</text>
</comment>
<evidence type="ECO:0000256" key="20">
    <source>
        <dbReference type="ARBA" id="ARBA00076908"/>
    </source>
</evidence>
<dbReference type="Pfam" id="PF01124">
    <property type="entry name" value="MAPEG"/>
    <property type="match status" value="1"/>
</dbReference>
<evidence type="ECO:0000256" key="9">
    <source>
        <dbReference type="ARBA" id="ARBA00023136"/>
    </source>
</evidence>
<protein>
    <recommendedName>
        <fullName evidence="18">Glutathione S-transferase 3, mitochondrial</fullName>
        <ecNumber evidence="15">4.4.1.20</ecNumber>
    </recommendedName>
    <alternativeName>
        <fullName evidence="19">Glutathione peroxidase MGST3</fullName>
    </alternativeName>
    <alternativeName>
        <fullName evidence="20">LTC4 synthase MGST3</fullName>
    </alternativeName>
</protein>
<keyword evidence="2" id="KW-0808">Transferase</keyword>
<dbReference type="PANTHER" id="PTHR10250:SF26">
    <property type="entry name" value="GLUTATHIONE S-TRANSFERASE 3, MITOCHONDRIAL"/>
    <property type="match status" value="1"/>
</dbReference>
<dbReference type="OrthoDB" id="410651at2759"/>
<gene>
    <name evidence="22" type="ORF">G6F51_001151</name>
</gene>
<evidence type="ECO:0000256" key="11">
    <source>
        <dbReference type="ARBA" id="ARBA00023239"/>
    </source>
</evidence>
<evidence type="ECO:0000256" key="16">
    <source>
        <dbReference type="ARBA" id="ARBA00049298"/>
    </source>
</evidence>
<keyword evidence="3 21" id="KW-0812">Transmembrane</keyword>
<keyword evidence="4" id="KW-1000">Mitochondrion outer membrane</keyword>
<evidence type="ECO:0000256" key="12">
    <source>
        <dbReference type="ARBA" id="ARBA00023288"/>
    </source>
</evidence>
<dbReference type="GO" id="GO:0006629">
    <property type="term" value="P:lipid metabolic process"/>
    <property type="evidence" value="ECO:0007669"/>
    <property type="project" value="UniProtKB-KW"/>
</dbReference>
<organism evidence="22 23">
    <name type="scientific">Rhizopus oryzae</name>
    <name type="common">Mucormycosis agent</name>
    <name type="synonym">Rhizopus arrhizus var. delemar</name>
    <dbReference type="NCBI Taxonomy" id="64495"/>
    <lineage>
        <taxon>Eukaryota</taxon>
        <taxon>Fungi</taxon>
        <taxon>Fungi incertae sedis</taxon>
        <taxon>Mucoromycota</taxon>
        <taxon>Mucoromycotina</taxon>
        <taxon>Mucoromycetes</taxon>
        <taxon>Mucorales</taxon>
        <taxon>Mucorineae</taxon>
        <taxon>Rhizopodaceae</taxon>
        <taxon>Rhizopus</taxon>
    </lineage>
</organism>
<comment type="subcellular location">
    <subcellularLocation>
        <location evidence="1">Mitochondrion outer membrane</location>
        <topology evidence="1">Multi-pass membrane protein</topology>
    </subcellularLocation>
</comment>
<comment type="pathway">
    <text evidence="14">Lipid metabolism; arachidonate metabolism.</text>
</comment>
<proteinExistence type="predicted"/>
<dbReference type="GO" id="GO:0005741">
    <property type="term" value="C:mitochondrial outer membrane"/>
    <property type="evidence" value="ECO:0007669"/>
    <property type="project" value="UniProtKB-SubCell"/>
</dbReference>
<evidence type="ECO:0000256" key="5">
    <source>
        <dbReference type="ARBA" id="ARBA00022989"/>
    </source>
</evidence>
<accession>A0A9P6YNB1</accession>
<evidence type="ECO:0000256" key="10">
    <source>
        <dbReference type="ARBA" id="ARBA00023139"/>
    </source>
</evidence>
<evidence type="ECO:0000256" key="15">
    <source>
        <dbReference type="ARBA" id="ARBA00039056"/>
    </source>
</evidence>
<dbReference type="EC" id="4.4.1.20" evidence="15"/>
<evidence type="ECO:0000256" key="6">
    <source>
        <dbReference type="ARBA" id="ARBA00023002"/>
    </source>
</evidence>
<dbReference type="InterPro" id="IPR050997">
    <property type="entry name" value="MAPEG"/>
</dbReference>
<evidence type="ECO:0000256" key="4">
    <source>
        <dbReference type="ARBA" id="ARBA00022787"/>
    </source>
</evidence>
<feature type="transmembrane region" description="Helical" evidence="21">
    <location>
        <begin position="12"/>
        <end position="29"/>
    </location>
</feature>
<keyword evidence="9 21" id="KW-0472">Membrane</keyword>
<dbReference type="EMBL" id="JAANIT010000082">
    <property type="protein sequence ID" value="KAG1552529.1"/>
    <property type="molecule type" value="Genomic_DNA"/>
</dbReference>
<evidence type="ECO:0000256" key="18">
    <source>
        <dbReference type="ARBA" id="ARBA00069748"/>
    </source>
</evidence>
<dbReference type="Proteomes" id="UP000717996">
    <property type="component" value="Unassembled WGS sequence"/>
</dbReference>
<evidence type="ECO:0000256" key="13">
    <source>
        <dbReference type="ARBA" id="ARBA00037884"/>
    </source>
</evidence>
<keyword evidence="6" id="KW-0560">Oxidoreductase</keyword>
<evidence type="ECO:0000313" key="22">
    <source>
        <dbReference type="EMBL" id="KAG1552529.1"/>
    </source>
</evidence>
<evidence type="ECO:0000256" key="2">
    <source>
        <dbReference type="ARBA" id="ARBA00022679"/>
    </source>
</evidence>
<dbReference type="InterPro" id="IPR001129">
    <property type="entry name" value="Membr-assoc_MAPEG"/>
</dbReference>
<dbReference type="PANTHER" id="PTHR10250">
    <property type="entry name" value="MICROSOMAL GLUTATHIONE S-TRANSFERASE"/>
    <property type="match status" value="1"/>
</dbReference>
<dbReference type="GO" id="GO:0004464">
    <property type="term" value="F:leukotriene-C4 synthase activity"/>
    <property type="evidence" value="ECO:0007669"/>
    <property type="project" value="UniProtKB-EC"/>
</dbReference>
<evidence type="ECO:0000256" key="14">
    <source>
        <dbReference type="ARBA" id="ARBA00037916"/>
    </source>
</evidence>
<dbReference type="GO" id="GO:0005783">
    <property type="term" value="C:endoplasmic reticulum"/>
    <property type="evidence" value="ECO:0007669"/>
    <property type="project" value="TreeGrafter"/>
</dbReference>
<dbReference type="GO" id="GO:0004364">
    <property type="term" value="F:glutathione transferase activity"/>
    <property type="evidence" value="ECO:0007669"/>
    <property type="project" value="TreeGrafter"/>
</dbReference>
<feature type="transmembrane region" description="Helical" evidence="21">
    <location>
        <begin position="123"/>
        <end position="144"/>
    </location>
</feature>
<keyword evidence="11" id="KW-0456">Lyase</keyword>
<evidence type="ECO:0000256" key="8">
    <source>
        <dbReference type="ARBA" id="ARBA00023128"/>
    </source>
</evidence>
<dbReference type="SUPFAM" id="SSF161084">
    <property type="entry name" value="MAPEG domain-like"/>
    <property type="match status" value="1"/>
</dbReference>
<keyword evidence="12" id="KW-0449">Lipoprotein</keyword>
<dbReference type="Gene3D" id="1.20.120.550">
    <property type="entry name" value="Membrane associated eicosanoid/glutathione metabolism-like domain"/>
    <property type="match status" value="1"/>
</dbReference>
<evidence type="ECO:0000256" key="3">
    <source>
        <dbReference type="ARBA" id="ARBA00022692"/>
    </source>
</evidence>
<comment type="catalytic activity">
    <reaction evidence="16">
        <text>leukotriene C4 = leukotriene A4 + glutathione</text>
        <dbReference type="Rhea" id="RHEA:17617"/>
        <dbReference type="ChEBI" id="CHEBI:57463"/>
        <dbReference type="ChEBI" id="CHEBI:57925"/>
        <dbReference type="ChEBI" id="CHEBI:57973"/>
        <dbReference type="EC" id="4.4.1.20"/>
    </reaction>
    <physiologicalReaction direction="right-to-left" evidence="16">
        <dbReference type="Rhea" id="RHEA:17619"/>
    </physiologicalReaction>
</comment>
<name>A0A9P6YNB1_RHIOR</name>
<keyword evidence="7" id="KW-0443">Lipid metabolism</keyword>
<dbReference type="GO" id="GO:0004602">
    <property type="term" value="F:glutathione peroxidase activity"/>
    <property type="evidence" value="ECO:0007669"/>
    <property type="project" value="TreeGrafter"/>
</dbReference>
<reference evidence="22" key="1">
    <citation type="journal article" date="2020" name="Microb. Genom.">
        <title>Genetic diversity of clinical and environmental Mucorales isolates obtained from an investigation of mucormycosis cases among solid organ transplant recipients.</title>
        <authorList>
            <person name="Nguyen M.H."/>
            <person name="Kaul D."/>
            <person name="Muto C."/>
            <person name="Cheng S.J."/>
            <person name="Richter R.A."/>
            <person name="Bruno V.M."/>
            <person name="Liu G."/>
            <person name="Beyhan S."/>
            <person name="Sundermann A.J."/>
            <person name="Mounaud S."/>
            <person name="Pasculle A.W."/>
            <person name="Nierman W.C."/>
            <person name="Driscoll E."/>
            <person name="Cumbie R."/>
            <person name="Clancy C.J."/>
            <person name="Dupont C.L."/>
        </authorList>
    </citation>
    <scope>NUCLEOTIDE SEQUENCE</scope>
    <source>
        <strain evidence="22">GL16</strain>
    </source>
</reference>
<evidence type="ECO:0000256" key="19">
    <source>
        <dbReference type="ARBA" id="ARBA00075145"/>
    </source>
</evidence>
<evidence type="ECO:0000256" key="1">
    <source>
        <dbReference type="ARBA" id="ARBA00004374"/>
    </source>
</evidence>
<dbReference type="AlphaFoldDB" id="A0A9P6YNB1"/>
<dbReference type="GO" id="GO:0005635">
    <property type="term" value="C:nuclear envelope"/>
    <property type="evidence" value="ECO:0007669"/>
    <property type="project" value="TreeGrafter"/>
</dbReference>
<comment type="pathway">
    <text evidence="13">Lipid metabolism; leukotriene C4 biosynthesis.</text>
</comment>
<dbReference type="InterPro" id="IPR023352">
    <property type="entry name" value="MAPEG-like_dom_sf"/>
</dbReference>
<sequence length="146" mass="15767">MVALIVPSEYGYVLGVAGLGAFHLVSLGMKVGKARKAAQIPYPYVYAEKAEAEKDPLKHVFNCVQRAHQNTLEMFPVYTTFLLIGGLKYPEISAGAGVVYLLGRVLYASGYSSGSPEKRTRGAIGYLGFLTLIGTSSLTVYNLLKN</sequence>